<dbReference type="GO" id="GO:0050660">
    <property type="term" value="F:flavin adenine dinucleotide binding"/>
    <property type="evidence" value="ECO:0007669"/>
    <property type="project" value="InterPro"/>
</dbReference>
<name>A0A9P7FR39_9AGAR</name>
<comment type="cofactor">
    <cofactor evidence="1">
        <name>FAD</name>
        <dbReference type="ChEBI" id="CHEBI:57692"/>
    </cofactor>
</comment>
<feature type="non-terminal residue" evidence="6">
    <location>
        <position position="1"/>
    </location>
</feature>
<evidence type="ECO:0000256" key="3">
    <source>
        <dbReference type="ARBA" id="ARBA00022630"/>
    </source>
</evidence>
<comment type="similarity">
    <text evidence="2">Belongs to the GMC oxidoreductase family.</text>
</comment>
<dbReference type="PANTHER" id="PTHR11552:SF147">
    <property type="entry name" value="CHOLINE DEHYDROGENASE, MITOCHONDRIAL"/>
    <property type="match status" value="1"/>
</dbReference>
<evidence type="ECO:0000313" key="6">
    <source>
        <dbReference type="EMBL" id="KAG5633357.1"/>
    </source>
</evidence>
<feature type="non-terminal residue" evidence="6">
    <location>
        <position position="100"/>
    </location>
</feature>
<dbReference type="Proteomes" id="UP000775547">
    <property type="component" value="Unassembled WGS sequence"/>
</dbReference>
<dbReference type="InterPro" id="IPR012132">
    <property type="entry name" value="GMC_OxRdtase"/>
</dbReference>
<sequence length="100" mass="10319">DPVISRTNLVVLYNGALVSKLDIAPASSPVSVSTVQVRFPDGTVQLARPKAKTGEVILSGGTIRTPQLLELSGVGDPAVLTPLGIPVRVNLTGVGANYED</sequence>
<dbReference type="Pfam" id="PF00732">
    <property type="entry name" value="GMC_oxred_N"/>
    <property type="match status" value="1"/>
</dbReference>
<dbReference type="InterPro" id="IPR036188">
    <property type="entry name" value="FAD/NAD-bd_sf"/>
</dbReference>
<reference evidence="6" key="1">
    <citation type="submission" date="2020-07" db="EMBL/GenBank/DDBJ databases">
        <authorList>
            <person name="Nieuwenhuis M."/>
            <person name="Van De Peppel L.J.J."/>
        </authorList>
    </citation>
    <scope>NUCLEOTIDE SEQUENCE</scope>
    <source>
        <strain evidence="6">AP01</strain>
        <tissue evidence="6">Mycelium</tissue>
    </source>
</reference>
<comment type="caution">
    <text evidence="6">The sequence shown here is derived from an EMBL/GenBank/DDBJ whole genome shotgun (WGS) entry which is preliminary data.</text>
</comment>
<keyword evidence="4" id="KW-0274">FAD</keyword>
<protein>
    <recommendedName>
        <fullName evidence="5">Glucose-methanol-choline oxidoreductase N-terminal domain-containing protein</fullName>
    </recommendedName>
</protein>
<keyword evidence="3" id="KW-0285">Flavoprotein</keyword>
<dbReference type="Gene3D" id="3.50.50.60">
    <property type="entry name" value="FAD/NAD(P)-binding domain"/>
    <property type="match status" value="1"/>
</dbReference>
<feature type="domain" description="Glucose-methanol-choline oxidoreductase N-terminal" evidence="5">
    <location>
        <begin position="61"/>
        <end position="75"/>
    </location>
</feature>
<dbReference type="PROSITE" id="PS00624">
    <property type="entry name" value="GMC_OXRED_2"/>
    <property type="match status" value="1"/>
</dbReference>
<evidence type="ECO:0000256" key="1">
    <source>
        <dbReference type="ARBA" id="ARBA00001974"/>
    </source>
</evidence>
<keyword evidence="7" id="KW-1185">Reference proteome</keyword>
<dbReference type="AlphaFoldDB" id="A0A9P7FR39"/>
<reference evidence="6" key="2">
    <citation type="submission" date="2021-10" db="EMBL/GenBank/DDBJ databases">
        <title>Phylogenomics reveals ancestral predisposition of the termite-cultivated fungus Termitomyces towards a domesticated lifestyle.</title>
        <authorList>
            <person name="Auxier B."/>
            <person name="Grum-Grzhimaylo A."/>
            <person name="Cardenas M.E."/>
            <person name="Lodge J.D."/>
            <person name="Laessoe T."/>
            <person name="Pedersen O."/>
            <person name="Smith M.E."/>
            <person name="Kuyper T.W."/>
            <person name="Franco-Molano E.A."/>
            <person name="Baroni T.J."/>
            <person name="Aanen D.K."/>
        </authorList>
    </citation>
    <scope>NUCLEOTIDE SEQUENCE</scope>
    <source>
        <strain evidence="6">AP01</strain>
        <tissue evidence="6">Mycelium</tissue>
    </source>
</reference>
<gene>
    <name evidence="6" type="ORF">DXG03_007537</name>
</gene>
<accession>A0A9P7FR39</accession>
<dbReference type="EMBL" id="JABCKV010005624">
    <property type="protein sequence ID" value="KAG5633357.1"/>
    <property type="molecule type" value="Genomic_DNA"/>
</dbReference>
<organism evidence="6 7">
    <name type="scientific">Asterophora parasitica</name>
    <dbReference type="NCBI Taxonomy" id="117018"/>
    <lineage>
        <taxon>Eukaryota</taxon>
        <taxon>Fungi</taxon>
        <taxon>Dikarya</taxon>
        <taxon>Basidiomycota</taxon>
        <taxon>Agaricomycotina</taxon>
        <taxon>Agaricomycetes</taxon>
        <taxon>Agaricomycetidae</taxon>
        <taxon>Agaricales</taxon>
        <taxon>Tricholomatineae</taxon>
        <taxon>Lyophyllaceae</taxon>
        <taxon>Asterophora</taxon>
    </lineage>
</organism>
<proteinExistence type="inferred from homology"/>
<dbReference type="OrthoDB" id="269227at2759"/>
<dbReference type="PANTHER" id="PTHR11552">
    <property type="entry name" value="GLUCOSE-METHANOL-CHOLINE GMC OXIDOREDUCTASE"/>
    <property type="match status" value="1"/>
</dbReference>
<evidence type="ECO:0000256" key="2">
    <source>
        <dbReference type="ARBA" id="ARBA00010790"/>
    </source>
</evidence>
<evidence type="ECO:0000259" key="5">
    <source>
        <dbReference type="PROSITE" id="PS00624"/>
    </source>
</evidence>
<dbReference type="InterPro" id="IPR000172">
    <property type="entry name" value="GMC_OxRdtase_N"/>
</dbReference>
<evidence type="ECO:0000256" key="4">
    <source>
        <dbReference type="ARBA" id="ARBA00022827"/>
    </source>
</evidence>
<dbReference type="SUPFAM" id="SSF51905">
    <property type="entry name" value="FAD/NAD(P)-binding domain"/>
    <property type="match status" value="1"/>
</dbReference>
<evidence type="ECO:0000313" key="7">
    <source>
        <dbReference type="Proteomes" id="UP000775547"/>
    </source>
</evidence>
<dbReference type="GO" id="GO:0016614">
    <property type="term" value="F:oxidoreductase activity, acting on CH-OH group of donors"/>
    <property type="evidence" value="ECO:0007669"/>
    <property type="project" value="InterPro"/>
</dbReference>